<evidence type="ECO:0000313" key="4">
    <source>
        <dbReference type="EMBL" id="OGN08461.1"/>
    </source>
</evidence>
<dbReference type="GO" id="GO:0032259">
    <property type="term" value="P:methylation"/>
    <property type="evidence" value="ECO:0007669"/>
    <property type="project" value="UniProtKB-KW"/>
</dbReference>
<comment type="caution">
    <text evidence="4">The sequence shown here is derived from an EMBL/GenBank/DDBJ whole genome shotgun (WGS) entry which is preliminary data.</text>
</comment>
<dbReference type="EMBL" id="MGJL01000004">
    <property type="protein sequence ID" value="OGN08461.1"/>
    <property type="molecule type" value="Genomic_DNA"/>
</dbReference>
<evidence type="ECO:0000256" key="3">
    <source>
        <dbReference type="ARBA" id="ARBA00022691"/>
    </source>
</evidence>
<reference evidence="4 5" key="1">
    <citation type="journal article" date="2016" name="Nat. Commun.">
        <title>Thousands of microbial genomes shed light on interconnected biogeochemical processes in an aquifer system.</title>
        <authorList>
            <person name="Anantharaman K."/>
            <person name="Brown C.T."/>
            <person name="Hug L.A."/>
            <person name="Sharon I."/>
            <person name="Castelle C.J."/>
            <person name="Probst A.J."/>
            <person name="Thomas B.C."/>
            <person name="Singh A."/>
            <person name="Wilkins M.J."/>
            <person name="Karaoz U."/>
            <person name="Brodie E.L."/>
            <person name="Williams K.H."/>
            <person name="Hubbard S.S."/>
            <person name="Banfield J.F."/>
        </authorList>
    </citation>
    <scope>NUCLEOTIDE SEQUENCE [LARGE SCALE GENOMIC DNA]</scope>
</reference>
<evidence type="ECO:0008006" key="6">
    <source>
        <dbReference type="Google" id="ProtNLM"/>
    </source>
</evidence>
<dbReference type="InterPro" id="IPR026170">
    <property type="entry name" value="FAM173A/B"/>
</dbReference>
<sequence length="186" mass="20729">MLFLAFYLAFLLLAVALVAGELLLFGSGIYSSILGAPYVPVNKEIARKMFSFLPSGRRGLFIDLGSGDGRVLRGAIAAGFKHAVGYELSWWPYLISKLLNRWHKVGDRADVVRRSLFDADISGADVVYAYLLPKMTDKILPKLSSELLRGAKIITCLFRLKDYESGFSLVGQWPIGNKTVYIYEKI</sequence>
<keyword evidence="2" id="KW-0808">Transferase</keyword>
<accession>A0A1F8F5Q1</accession>
<dbReference type="PANTHER" id="PTHR13610">
    <property type="entry name" value="METHYLTRANSFERASE DOMAIN-CONTAINING PROTEIN"/>
    <property type="match status" value="1"/>
</dbReference>
<dbReference type="PANTHER" id="PTHR13610:SF9">
    <property type="entry name" value="FI06469P"/>
    <property type="match status" value="1"/>
</dbReference>
<dbReference type="Gene3D" id="3.40.50.150">
    <property type="entry name" value="Vaccinia Virus protein VP39"/>
    <property type="match status" value="1"/>
</dbReference>
<keyword evidence="1" id="KW-0489">Methyltransferase</keyword>
<dbReference type="InterPro" id="IPR029063">
    <property type="entry name" value="SAM-dependent_MTases_sf"/>
</dbReference>
<protein>
    <recommendedName>
        <fullName evidence="6">DOT1 domain-containing protein</fullName>
    </recommendedName>
</protein>
<dbReference type="CDD" id="cd02440">
    <property type="entry name" value="AdoMet_MTases"/>
    <property type="match status" value="1"/>
</dbReference>
<dbReference type="AlphaFoldDB" id="A0A1F8F5Q1"/>
<evidence type="ECO:0000256" key="2">
    <source>
        <dbReference type="ARBA" id="ARBA00022679"/>
    </source>
</evidence>
<dbReference type="GO" id="GO:0016279">
    <property type="term" value="F:protein-lysine N-methyltransferase activity"/>
    <property type="evidence" value="ECO:0007669"/>
    <property type="project" value="InterPro"/>
</dbReference>
<evidence type="ECO:0000256" key="1">
    <source>
        <dbReference type="ARBA" id="ARBA00022603"/>
    </source>
</evidence>
<organism evidence="4 5">
    <name type="scientific">Candidatus Yanofskybacteria bacterium RIFCSPHIGHO2_01_FULL_45_42</name>
    <dbReference type="NCBI Taxonomy" id="1802671"/>
    <lineage>
        <taxon>Bacteria</taxon>
        <taxon>Candidatus Yanofskyibacteriota</taxon>
    </lineage>
</organism>
<evidence type="ECO:0000313" key="5">
    <source>
        <dbReference type="Proteomes" id="UP000178023"/>
    </source>
</evidence>
<dbReference type="Proteomes" id="UP000178023">
    <property type="component" value="Unassembled WGS sequence"/>
</dbReference>
<gene>
    <name evidence="4" type="ORF">A2750_01935</name>
</gene>
<name>A0A1F8F5Q1_9BACT</name>
<proteinExistence type="predicted"/>
<keyword evidence="3" id="KW-0949">S-adenosyl-L-methionine</keyword>
<dbReference type="SUPFAM" id="SSF53335">
    <property type="entry name" value="S-adenosyl-L-methionine-dependent methyltransferases"/>
    <property type="match status" value="1"/>
</dbReference>